<dbReference type="InterPro" id="IPR036900">
    <property type="entry name" value="A-D-PHexomutase_C_sf"/>
</dbReference>
<organism evidence="19 20">
    <name type="scientific">Torulaspora globosa</name>
    <dbReference type="NCBI Taxonomy" id="48254"/>
    <lineage>
        <taxon>Eukaryota</taxon>
        <taxon>Fungi</taxon>
        <taxon>Dikarya</taxon>
        <taxon>Ascomycota</taxon>
        <taxon>Saccharomycotina</taxon>
        <taxon>Saccharomycetes</taxon>
        <taxon>Saccharomycetales</taxon>
        <taxon>Saccharomycetaceae</taxon>
        <taxon>Torulaspora</taxon>
    </lineage>
</organism>
<dbReference type="InterPro" id="IPR005843">
    <property type="entry name" value="A-D-PHexomutase_C"/>
</dbReference>
<evidence type="ECO:0000256" key="1">
    <source>
        <dbReference type="ARBA" id="ARBA00000558"/>
    </source>
</evidence>
<feature type="binding site" evidence="13">
    <location>
        <begin position="380"/>
        <end position="382"/>
    </location>
    <ligand>
        <name>substrate</name>
    </ligand>
</feature>
<dbReference type="SUPFAM" id="SSF53738">
    <property type="entry name" value="Phosphoglucomutase, first 3 domains"/>
    <property type="match status" value="3"/>
</dbReference>
<dbReference type="Gene3D" id="3.40.120.10">
    <property type="entry name" value="Alpha-D-Glucose-1,6-Bisphosphate, subunit A, domain 3"/>
    <property type="match status" value="3"/>
</dbReference>
<comment type="similarity">
    <text evidence="3 11">Belongs to the phosphohexose mutase family.</text>
</comment>
<feature type="binding site" evidence="13">
    <location>
        <position position="510"/>
    </location>
    <ligand>
        <name>substrate</name>
    </ligand>
</feature>
<comment type="catalytic activity">
    <reaction evidence="1 11">
        <text>N-acetyl-alpha-D-glucosamine 1-phosphate = N-acetyl-D-glucosamine 6-phosphate</text>
        <dbReference type="Rhea" id="RHEA:23804"/>
        <dbReference type="ChEBI" id="CHEBI:57513"/>
        <dbReference type="ChEBI" id="CHEBI:57776"/>
        <dbReference type="EC" id="5.4.2.3"/>
    </reaction>
</comment>
<evidence type="ECO:0000256" key="12">
    <source>
        <dbReference type="PIRSR" id="PIRSR016408-1"/>
    </source>
</evidence>
<evidence type="ECO:0000313" key="19">
    <source>
        <dbReference type="EMBL" id="QLQ82218.1"/>
    </source>
</evidence>
<dbReference type="EC" id="5.4.2.3" evidence="4 11"/>
<dbReference type="PROSITE" id="PS00710">
    <property type="entry name" value="PGM_PMM"/>
    <property type="match status" value="1"/>
</dbReference>
<feature type="domain" description="Phosphoacetylglucosamine mutase AMG1" evidence="18">
    <location>
        <begin position="181"/>
        <end position="290"/>
    </location>
</feature>
<evidence type="ECO:0000256" key="2">
    <source>
        <dbReference type="ARBA" id="ARBA00004865"/>
    </source>
</evidence>
<keyword evidence="20" id="KW-1185">Reference proteome</keyword>
<dbReference type="GO" id="GO:0005975">
    <property type="term" value="P:carbohydrate metabolic process"/>
    <property type="evidence" value="ECO:0007669"/>
    <property type="project" value="InterPro"/>
</dbReference>
<feature type="binding site" description="via phosphate group" evidence="14">
    <location>
        <position position="66"/>
    </location>
    <ligand>
        <name>Mg(2+)</name>
        <dbReference type="ChEBI" id="CHEBI:18420"/>
    </ligand>
</feature>
<dbReference type="InterPro" id="IPR016066">
    <property type="entry name" value="A-D-PHexomutase_CS"/>
</dbReference>
<feature type="domain" description="Alpha-D-phosphohexomutase alpha/beta/alpha" evidence="16">
    <location>
        <begin position="58"/>
        <end position="90"/>
    </location>
</feature>
<evidence type="ECO:0000256" key="5">
    <source>
        <dbReference type="ARBA" id="ARBA00022553"/>
    </source>
</evidence>
<dbReference type="Pfam" id="PF02878">
    <property type="entry name" value="PGM_PMM_I"/>
    <property type="match status" value="1"/>
</dbReference>
<dbReference type="SUPFAM" id="SSF55957">
    <property type="entry name" value="Phosphoglucomutase, C-terminal domain"/>
    <property type="match status" value="1"/>
</dbReference>
<comment type="function">
    <text evidence="11">Catalyzes the conversion of GlcNAc-6-P into GlcNAc-1-P during the synthesis of uridine diphosphate/UDP-GlcNAc, which is a biosynthetic precursor of chitin and also supplies the amino sugars for N-linked oligosaccharides of glycoproteins.</text>
</comment>
<keyword evidence="7 11" id="KW-0460">Magnesium</keyword>
<dbReference type="EMBL" id="CP059273">
    <property type="protein sequence ID" value="QLQ82218.1"/>
    <property type="molecule type" value="Genomic_DNA"/>
</dbReference>
<name>A0A7H9HWW7_9SACH</name>
<protein>
    <recommendedName>
        <fullName evidence="4 11">Phosphoacetylglucosamine mutase</fullName>
        <shortName evidence="11">PAGM</shortName>
        <ecNumber evidence="4 11">5.4.2.3</ecNumber>
    </recommendedName>
    <alternativeName>
        <fullName evidence="10 11">Acetylglucosamine phosphomutase</fullName>
    </alternativeName>
    <alternativeName>
        <fullName evidence="9 11">N-acetylglucosamine-phosphate mutase</fullName>
    </alternativeName>
</protein>
<dbReference type="UniPathway" id="UPA00113">
    <property type="reaction ID" value="UER00530"/>
</dbReference>
<feature type="domain" description="Alpha-D-phosphohexomutase C-terminal" evidence="15">
    <location>
        <begin position="456"/>
        <end position="527"/>
    </location>
</feature>
<evidence type="ECO:0000259" key="16">
    <source>
        <dbReference type="Pfam" id="PF02878"/>
    </source>
</evidence>
<proteinExistence type="inferred from homology"/>
<dbReference type="FunFam" id="3.40.120.10:FF:000013">
    <property type="entry name" value="Phosphoacetylglucosamine mutase"/>
    <property type="match status" value="1"/>
</dbReference>
<evidence type="ECO:0000259" key="18">
    <source>
        <dbReference type="Pfam" id="PF21405"/>
    </source>
</evidence>
<feature type="binding site" evidence="14">
    <location>
        <position position="285"/>
    </location>
    <ligand>
        <name>Mg(2+)</name>
        <dbReference type="ChEBI" id="CHEBI:18420"/>
    </ligand>
</feature>
<dbReference type="OrthoDB" id="1928at2759"/>
<dbReference type="PIRSF" id="PIRSF016408">
    <property type="entry name" value="PAGM"/>
    <property type="match status" value="1"/>
</dbReference>
<evidence type="ECO:0000256" key="6">
    <source>
        <dbReference type="ARBA" id="ARBA00022723"/>
    </source>
</evidence>
<reference evidence="19 20" key="1">
    <citation type="submission" date="2020-06" db="EMBL/GenBank/DDBJ databases">
        <title>The yeast mating-type switching endonuclease HO is a domesticated member of an unorthodox homing genetic element family.</title>
        <authorList>
            <person name="Coughlan A.Y."/>
            <person name="Lombardi L."/>
            <person name="Braun-Galleani S."/>
            <person name="Martos A.R."/>
            <person name="Galeote V."/>
            <person name="Bigey F."/>
            <person name="Dequin S."/>
            <person name="Byrne K.P."/>
            <person name="Wolfe K.H."/>
        </authorList>
    </citation>
    <scope>NUCLEOTIDE SEQUENCE [LARGE SCALE GENOMIC DNA]</scope>
    <source>
        <strain evidence="19 20">CBS2947</strain>
    </source>
</reference>
<keyword evidence="6 11" id="KW-0479">Metal-binding</keyword>
<dbReference type="Gene3D" id="3.30.310.50">
    <property type="entry name" value="Alpha-D-phosphohexomutase, C-terminal domain"/>
    <property type="match status" value="1"/>
</dbReference>
<dbReference type="AlphaFoldDB" id="A0A7H9HWW7"/>
<comment type="cofactor">
    <cofactor evidence="11 14">
        <name>Mg(2+)</name>
        <dbReference type="ChEBI" id="CHEBI:18420"/>
    </cofactor>
    <text evidence="11 14">Binds 1 Mg(2+) ion per subunit.</text>
</comment>
<evidence type="ECO:0000256" key="8">
    <source>
        <dbReference type="ARBA" id="ARBA00023235"/>
    </source>
</evidence>
<dbReference type="InterPro" id="IPR005844">
    <property type="entry name" value="A-D-PHexomutase_a/b/a-I"/>
</dbReference>
<evidence type="ECO:0000256" key="10">
    <source>
        <dbReference type="ARBA" id="ARBA00032065"/>
    </source>
</evidence>
<feature type="active site" description="Phosphoserine intermediate" evidence="12">
    <location>
        <position position="66"/>
    </location>
</feature>
<evidence type="ECO:0000256" key="9">
    <source>
        <dbReference type="ARBA" id="ARBA00031926"/>
    </source>
</evidence>
<gene>
    <name evidence="19" type="ORF">HG537_0G04730</name>
</gene>
<sequence>MVEGQLVDELVAKYCTTRGYRYSYGTAGFRDDAGRLDTVMFATGIIACLRSIALDGKPVGVMITASHNPASDNGVKIVEPDGSMLVQTWETRATELANLISSGSAAEIRRRIAELVTSAADVRPRLVIGRDSRVSGPHLLECLLGSANSLFQAQIKDYGLVTTPQLHYLTSRSLSVDGPVEEEDYFVDFSSAWNEITRLHDVERLPSAGLVVDCANGIGGPKMHSFIPRCRVLSEATTVINDNCADALSLNRGCGADFVKTNQRLPDGIRDTDGDSRLYCSFDGDADRVVFYYLNEDNRFQLLDGDRISALFAYFIAQLLEQSGLRSVLSMGVVQTAYANGSSTQYLQNHLKVPVTCTKTGVKHLHHEAVTHYDIGIYFEANGHGTVIFSDHFYATLRTQTHNSLATKTLKLLPQLINQTVGDAISDMLGVLAVLSILKWSPARWANEFTDLPNLLIKVIVPDRSQFITTDQERKLISPEGLQEKIDKAVSKFHSARSFVRASGTEDAVRVYAEAATQQEANELSAIVSKLVLESCYK</sequence>
<dbReference type="InterPro" id="IPR016055">
    <property type="entry name" value="A-D-PHexomutase_a/b/a-I/II/III"/>
</dbReference>
<dbReference type="Pfam" id="PF00408">
    <property type="entry name" value="PGM_PMM_IV"/>
    <property type="match status" value="1"/>
</dbReference>
<evidence type="ECO:0000256" key="13">
    <source>
        <dbReference type="PIRSR" id="PIRSR016408-2"/>
    </source>
</evidence>
<dbReference type="GO" id="GO:0006048">
    <property type="term" value="P:UDP-N-acetylglucosamine biosynthetic process"/>
    <property type="evidence" value="ECO:0007669"/>
    <property type="project" value="UniProtKB-UniRule"/>
</dbReference>
<keyword evidence="5" id="KW-0597">Phosphoprotein</keyword>
<dbReference type="PANTHER" id="PTHR45955">
    <property type="entry name" value="PHOSPHOACETYLGLUCOSAMINE MUTASE"/>
    <property type="match status" value="1"/>
</dbReference>
<dbReference type="PANTHER" id="PTHR45955:SF1">
    <property type="entry name" value="PHOSPHOACETYLGLUCOSAMINE MUTASE"/>
    <property type="match status" value="1"/>
</dbReference>
<dbReference type="InterPro" id="IPR049023">
    <property type="entry name" value="AMG1_II"/>
</dbReference>
<evidence type="ECO:0000259" key="15">
    <source>
        <dbReference type="Pfam" id="PF00408"/>
    </source>
</evidence>
<dbReference type="InterPro" id="IPR016657">
    <property type="entry name" value="PAGM"/>
</dbReference>
<dbReference type="FunFam" id="3.30.310.50:FF:000003">
    <property type="entry name" value="Phosphoacetylglucosamine mutase"/>
    <property type="match status" value="1"/>
</dbReference>
<dbReference type="Proteomes" id="UP000510647">
    <property type="component" value="Chromosome 7"/>
</dbReference>
<evidence type="ECO:0000313" key="20">
    <source>
        <dbReference type="Proteomes" id="UP000510647"/>
    </source>
</evidence>
<dbReference type="Pfam" id="PF21404">
    <property type="entry name" value="AMG1_III"/>
    <property type="match status" value="1"/>
</dbReference>
<feature type="binding site" evidence="13">
    <location>
        <begin position="501"/>
        <end position="505"/>
    </location>
    <ligand>
        <name>substrate</name>
    </ligand>
</feature>
<dbReference type="InterPro" id="IPR049022">
    <property type="entry name" value="AMG1_III"/>
</dbReference>
<evidence type="ECO:0000256" key="4">
    <source>
        <dbReference type="ARBA" id="ARBA00012731"/>
    </source>
</evidence>
<dbReference type="GO" id="GO:0000287">
    <property type="term" value="F:magnesium ion binding"/>
    <property type="evidence" value="ECO:0007669"/>
    <property type="project" value="InterPro"/>
</dbReference>
<feature type="binding site" evidence="14">
    <location>
        <position position="287"/>
    </location>
    <ligand>
        <name>Mg(2+)</name>
        <dbReference type="ChEBI" id="CHEBI:18420"/>
    </ligand>
</feature>
<feature type="binding site" evidence="14">
    <location>
        <position position="283"/>
    </location>
    <ligand>
        <name>Mg(2+)</name>
        <dbReference type="ChEBI" id="CHEBI:18420"/>
    </ligand>
</feature>
<evidence type="ECO:0000256" key="11">
    <source>
        <dbReference type="PIRNR" id="PIRNR016408"/>
    </source>
</evidence>
<accession>A0A7H9HWW7</accession>
<keyword evidence="8 11" id="KW-0413">Isomerase</keyword>
<evidence type="ECO:0000256" key="3">
    <source>
        <dbReference type="ARBA" id="ARBA00010231"/>
    </source>
</evidence>
<comment type="pathway">
    <text evidence="2 11">Nucleotide-sugar biosynthesis; UDP-N-acetyl-alpha-D-glucosamine biosynthesis; N-acetyl-alpha-D-glucosamine 1-phosphate from alpha-D-glucosamine 6-phosphate (route I): step 2/2.</text>
</comment>
<dbReference type="CDD" id="cd03086">
    <property type="entry name" value="PGM3"/>
    <property type="match status" value="1"/>
</dbReference>
<evidence type="ECO:0000256" key="7">
    <source>
        <dbReference type="ARBA" id="ARBA00022842"/>
    </source>
</evidence>
<dbReference type="Pfam" id="PF21405">
    <property type="entry name" value="AMG1_II"/>
    <property type="match status" value="1"/>
</dbReference>
<dbReference type="GO" id="GO:0004610">
    <property type="term" value="F:phosphoacetylglucosamine mutase activity"/>
    <property type="evidence" value="ECO:0007669"/>
    <property type="project" value="UniProtKB-UniRule"/>
</dbReference>
<evidence type="ECO:0000259" key="17">
    <source>
        <dbReference type="Pfam" id="PF21404"/>
    </source>
</evidence>
<evidence type="ECO:0000256" key="14">
    <source>
        <dbReference type="PIRSR" id="PIRSR016408-3"/>
    </source>
</evidence>
<feature type="domain" description="Phosphoacetylglucosamine mutase AMG1" evidence="17">
    <location>
        <begin position="304"/>
        <end position="440"/>
    </location>
</feature>